<dbReference type="AlphaFoldDB" id="A0A183ITQ3"/>
<accession>A0A183ITQ3</accession>
<sequence>MLSSVGGWRSAVGRRYKLRGAFRCGESFVRPSVGCSDQLLVDQPMERQSGRYIIYQQAWRWSTNSRHACVTTAAS</sequence>
<dbReference type="Proteomes" id="UP000270296">
    <property type="component" value="Unassembled WGS sequence"/>
</dbReference>
<reference evidence="3" key="1">
    <citation type="submission" date="2016-06" db="UniProtKB">
        <authorList>
            <consortium name="WormBaseParasite"/>
        </authorList>
    </citation>
    <scope>IDENTIFICATION</scope>
</reference>
<dbReference type="EMBL" id="UZAM01010234">
    <property type="protein sequence ID" value="VDP11467.1"/>
    <property type="molecule type" value="Genomic_DNA"/>
</dbReference>
<proteinExistence type="predicted"/>
<name>A0A183ITQ3_9BILA</name>
<protein>
    <submittedName>
        <fullName evidence="1 3">Uncharacterized protein</fullName>
    </submittedName>
</protein>
<reference evidence="1 2" key="2">
    <citation type="submission" date="2018-11" db="EMBL/GenBank/DDBJ databases">
        <authorList>
            <consortium name="Pathogen Informatics"/>
        </authorList>
    </citation>
    <scope>NUCLEOTIDE SEQUENCE [LARGE SCALE GENOMIC DNA]</scope>
</reference>
<keyword evidence="2" id="KW-1185">Reference proteome</keyword>
<gene>
    <name evidence="1" type="ORF">SBAD_LOCUS7001</name>
</gene>
<organism evidence="3">
    <name type="scientific">Soboliphyme baturini</name>
    <dbReference type="NCBI Taxonomy" id="241478"/>
    <lineage>
        <taxon>Eukaryota</taxon>
        <taxon>Metazoa</taxon>
        <taxon>Ecdysozoa</taxon>
        <taxon>Nematoda</taxon>
        <taxon>Enoplea</taxon>
        <taxon>Dorylaimia</taxon>
        <taxon>Dioctophymatida</taxon>
        <taxon>Dioctophymatoidea</taxon>
        <taxon>Soboliphymatidae</taxon>
        <taxon>Soboliphyme</taxon>
    </lineage>
</organism>
<evidence type="ECO:0000313" key="3">
    <source>
        <dbReference type="WBParaSite" id="SBAD_0000726601-mRNA-1"/>
    </source>
</evidence>
<evidence type="ECO:0000313" key="1">
    <source>
        <dbReference type="EMBL" id="VDP11467.1"/>
    </source>
</evidence>
<dbReference type="WBParaSite" id="SBAD_0000726601-mRNA-1">
    <property type="protein sequence ID" value="SBAD_0000726601-mRNA-1"/>
    <property type="gene ID" value="SBAD_0000726601"/>
</dbReference>
<evidence type="ECO:0000313" key="2">
    <source>
        <dbReference type="Proteomes" id="UP000270296"/>
    </source>
</evidence>